<dbReference type="Pfam" id="PF20152">
    <property type="entry name" value="DUF6534"/>
    <property type="match status" value="1"/>
</dbReference>
<feature type="transmembrane region" description="Helical" evidence="1">
    <location>
        <begin position="88"/>
        <end position="110"/>
    </location>
</feature>
<keyword evidence="4" id="KW-1185">Reference proteome</keyword>
<evidence type="ECO:0000313" key="3">
    <source>
        <dbReference type="EMBL" id="KAJ7191434.1"/>
    </source>
</evidence>
<feature type="transmembrane region" description="Helical" evidence="1">
    <location>
        <begin position="164"/>
        <end position="184"/>
    </location>
</feature>
<feature type="transmembrane region" description="Helical" evidence="1">
    <location>
        <begin position="122"/>
        <end position="144"/>
    </location>
</feature>
<proteinExistence type="predicted"/>
<dbReference type="PANTHER" id="PTHR40465">
    <property type="entry name" value="CHROMOSOME 1, WHOLE GENOME SHOTGUN SEQUENCE"/>
    <property type="match status" value="1"/>
</dbReference>
<dbReference type="PANTHER" id="PTHR40465:SF1">
    <property type="entry name" value="DUF6534 DOMAIN-CONTAINING PROTEIN"/>
    <property type="match status" value="1"/>
</dbReference>
<feature type="transmembrane region" description="Helical" evidence="1">
    <location>
        <begin position="49"/>
        <end position="73"/>
    </location>
</feature>
<keyword evidence="1" id="KW-1133">Transmembrane helix</keyword>
<evidence type="ECO:0000259" key="2">
    <source>
        <dbReference type="Pfam" id="PF20152"/>
    </source>
</evidence>
<dbReference type="Proteomes" id="UP001219525">
    <property type="component" value="Unassembled WGS sequence"/>
</dbReference>
<organism evidence="3 4">
    <name type="scientific">Mycena pura</name>
    <dbReference type="NCBI Taxonomy" id="153505"/>
    <lineage>
        <taxon>Eukaryota</taxon>
        <taxon>Fungi</taxon>
        <taxon>Dikarya</taxon>
        <taxon>Basidiomycota</taxon>
        <taxon>Agaricomycotina</taxon>
        <taxon>Agaricomycetes</taxon>
        <taxon>Agaricomycetidae</taxon>
        <taxon>Agaricales</taxon>
        <taxon>Marasmiineae</taxon>
        <taxon>Mycenaceae</taxon>
        <taxon>Mycena</taxon>
    </lineage>
</organism>
<keyword evidence="1" id="KW-0812">Transmembrane</keyword>
<evidence type="ECO:0000256" key="1">
    <source>
        <dbReference type="SAM" id="Phobius"/>
    </source>
</evidence>
<feature type="domain" description="DUF6534" evidence="2">
    <location>
        <begin position="170"/>
        <end position="255"/>
    </location>
</feature>
<feature type="transmembrane region" description="Helical" evidence="1">
    <location>
        <begin position="196"/>
        <end position="223"/>
    </location>
</feature>
<keyword evidence="1" id="KW-0472">Membrane</keyword>
<protein>
    <recommendedName>
        <fullName evidence="2">DUF6534 domain-containing protein</fullName>
    </recommendedName>
</protein>
<reference evidence="3" key="1">
    <citation type="submission" date="2023-03" db="EMBL/GenBank/DDBJ databases">
        <title>Massive genome expansion in bonnet fungi (Mycena s.s.) driven by repeated elements and novel gene families across ecological guilds.</title>
        <authorList>
            <consortium name="Lawrence Berkeley National Laboratory"/>
            <person name="Harder C.B."/>
            <person name="Miyauchi S."/>
            <person name="Viragh M."/>
            <person name="Kuo A."/>
            <person name="Thoen E."/>
            <person name="Andreopoulos B."/>
            <person name="Lu D."/>
            <person name="Skrede I."/>
            <person name="Drula E."/>
            <person name="Henrissat B."/>
            <person name="Morin E."/>
            <person name="Kohler A."/>
            <person name="Barry K."/>
            <person name="LaButti K."/>
            <person name="Morin E."/>
            <person name="Salamov A."/>
            <person name="Lipzen A."/>
            <person name="Mereny Z."/>
            <person name="Hegedus B."/>
            <person name="Baldrian P."/>
            <person name="Stursova M."/>
            <person name="Weitz H."/>
            <person name="Taylor A."/>
            <person name="Grigoriev I.V."/>
            <person name="Nagy L.G."/>
            <person name="Martin F."/>
            <person name="Kauserud H."/>
        </authorList>
    </citation>
    <scope>NUCLEOTIDE SEQUENCE</scope>
    <source>
        <strain evidence="3">9144</strain>
    </source>
</reference>
<feature type="transmembrane region" description="Helical" evidence="1">
    <location>
        <begin position="6"/>
        <end position="28"/>
    </location>
</feature>
<dbReference type="AlphaFoldDB" id="A0AAD6UNG9"/>
<evidence type="ECO:0000313" key="4">
    <source>
        <dbReference type="Proteomes" id="UP001219525"/>
    </source>
</evidence>
<accession>A0AAD6UNG9</accession>
<gene>
    <name evidence="3" type="ORF">GGX14DRAFT_546699</name>
</gene>
<dbReference type="EMBL" id="JARJCW010000133">
    <property type="protein sequence ID" value="KAJ7191434.1"/>
    <property type="molecule type" value="Genomic_DNA"/>
</dbReference>
<comment type="caution">
    <text evidence="3">The sequence shown here is derived from an EMBL/GenBank/DDBJ whole genome shotgun (WGS) entry which is preliminary data.</text>
</comment>
<dbReference type="InterPro" id="IPR045339">
    <property type="entry name" value="DUF6534"/>
</dbReference>
<name>A0AAD6UNG9_9AGAR</name>
<feature type="transmembrane region" description="Helical" evidence="1">
    <location>
        <begin position="229"/>
        <end position="251"/>
    </location>
</feature>
<sequence>MSDPNLYISNMLGAVLLGFAVSCVVFGVSTDQAVTYFHRFPEDWFLYKFLVALVWALELVDQVFIGQAVYFYFIDNYEQPEVLLTQRVAWTLILQLTVGAVIGMIVRICFATRVWLFSERNVIVTGTIVIFTLGEMGVAILYTIRCLQKPYVIFLPDLKLVASVALGINAATDLFTAGALCYFLRKFRTGLQESDSLVNTLTIYAVNNGVLTAVIGICTIIFYDVHPKRFQFLAFYFILTKLYAISFFCTLNARRVIRGKGTEHSSTKRISQTELSESPSSATLHCHRGANLENGVNQEVSQVDDGNSGPYAY</sequence>